<dbReference type="PRINTS" id="PR00778">
    <property type="entry name" value="HTHARSR"/>
</dbReference>
<dbReference type="InterPro" id="IPR036390">
    <property type="entry name" value="WH_DNA-bd_sf"/>
</dbReference>
<dbReference type="GO" id="GO:0003700">
    <property type="term" value="F:DNA-binding transcription factor activity"/>
    <property type="evidence" value="ECO:0007669"/>
    <property type="project" value="InterPro"/>
</dbReference>
<evidence type="ECO:0000313" key="5">
    <source>
        <dbReference type="EMBL" id="QCT72605.1"/>
    </source>
</evidence>
<dbReference type="PANTHER" id="PTHR33154:SF28">
    <property type="entry name" value="HTH-TYPE TRANSCRIPTIONAL REGULATOR YGAV-RELATED"/>
    <property type="match status" value="1"/>
</dbReference>
<protein>
    <submittedName>
        <fullName evidence="5">ArsR family transcriptional regulator</fullName>
    </submittedName>
</protein>
<evidence type="ECO:0000259" key="4">
    <source>
        <dbReference type="PROSITE" id="PS50987"/>
    </source>
</evidence>
<keyword evidence="3" id="KW-0804">Transcription</keyword>
<reference evidence="5 6" key="1">
    <citation type="submission" date="2018-05" db="EMBL/GenBank/DDBJ databases">
        <title>Genome comparison of Eubacterium sp.</title>
        <authorList>
            <person name="Feng Y."/>
            <person name="Sanchez-Andrea I."/>
            <person name="Stams A.J.M."/>
            <person name="De Vos W.M."/>
        </authorList>
    </citation>
    <scope>NUCLEOTIDE SEQUENCE [LARGE SCALE GENOMIC DNA]</scope>
    <source>
        <strain evidence="5 6">YI</strain>
    </source>
</reference>
<dbReference type="AlphaFoldDB" id="A0A4P9CCK9"/>
<keyword evidence="1" id="KW-0805">Transcription regulation</keyword>
<dbReference type="CDD" id="cd00090">
    <property type="entry name" value="HTH_ARSR"/>
    <property type="match status" value="1"/>
</dbReference>
<accession>A0A4P9CCK9</accession>
<proteinExistence type="predicted"/>
<dbReference type="Proteomes" id="UP000218387">
    <property type="component" value="Chromosome"/>
</dbReference>
<dbReference type="PANTHER" id="PTHR33154">
    <property type="entry name" value="TRANSCRIPTIONAL REGULATOR, ARSR FAMILY"/>
    <property type="match status" value="1"/>
</dbReference>
<dbReference type="InterPro" id="IPR011991">
    <property type="entry name" value="ArsR-like_HTH"/>
</dbReference>
<dbReference type="PROSITE" id="PS50987">
    <property type="entry name" value="HTH_ARSR_2"/>
    <property type="match status" value="1"/>
</dbReference>
<name>A0A4P9CCK9_EUBML</name>
<dbReference type="Pfam" id="PF12840">
    <property type="entry name" value="HTH_20"/>
    <property type="match status" value="1"/>
</dbReference>
<sequence>MDKKRQQENEQAAGILKALAHPVRLCMVRGLMERGRNNVSYMESCLDVSQSGISQHLSKLKAAGIVRGTREGNEIYYELCNEQVKEIVEVLFKEEQQ</sequence>
<evidence type="ECO:0000313" key="6">
    <source>
        <dbReference type="Proteomes" id="UP000218387"/>
    </source>
</evidence>
<dbReference type="InterPro" id="IPR036388">
    <property type="entry name" value="WH-like_DNA-bd_sf"/>
</dbReference>
<evidence type="ECO:0000256" key="2">
    <source>
        <dbReference type="ARBA" id="ARBA00023125"/>
    </source>
</evidence>
<dbReference type="Gene3D" id="1.10.10.10">
    <property type="entry name" value="Winged helix-like DNA-binding domain superfamily/Winged helix DNA-binding domain"/>
    <property type="match status" value="1"/>
</dbReference>
<keyword evidence="6" id="KW-1185">Reference proteome</keyword>
<keyword evidence="2" id="KW-0238">DNA-binding</keyword>
<feature type="domain" description="HTH arsR-type" evidence="4">
    <location>
        <begin position="4"/>
        <end position="97"/>
    </location>
</feature>
<dbReference type="EMBL" id="CP029487">
    <property type="protein sequence ID" value="QCT72605.1"/>
    <property type="molecule type" value="Genomic_DNA"/>
</dbReference>
<organism evidence="5 6">
    <name type="scientific">Eubacterium maltosivorans</name>
    <dbReference type="NCBI Taxonomy" id="2041044"/>
    <lineage>
        <taxon>Bacteria</taxon>
        <taxon>Bacillati</taxon>
        <taxon>Bacillota</taxon>
        <taxon>Clostridia</taxon>
        <taxon>Eubacteriales</taxon>
        <taxon>Eubacteriaceae</taxon>
        <taxon>Eubacterium</taxon>
    </lineage>
</organism>
<dbReference type="InterPro" id="IPR001845">
    <property type="entry name" value="HTH_ArsR_DNA-bd_dom"/>
</dbReference>
<gene>
    <name evidence="5" type="ORF">CPZ25_015130</name>
</gene>
<dbReference type="KEGG" id="emt:CPZ25_015130"/>
<dbReference type="RefSeq" id="WP_058695967.1">
    <property type="nucleotide sequence ID" value="NZ_CABJDW020000010.1"/>
</dbReference>
<dbReference type="GO" id="GO:0003677">
    <property type="term" value="F:DNA binding"/>
    <property type="evidence" value="ECO:0007669"/>
    <property type="project" value="UniProtKB-KW"/>
</dbReference>
<dbReference type="SUPFAM" id="SSF46785">
    <property type="entry name" value="Winged helix' DNA-binding domain"/>
    <property type="match status" value="1"/>
</dbReference>
<dbReference type="InterPro" id="IPR051081">
    <property type="entry name" value="HTH_MetalResp_TranReg"/>
</dbReference>
<dbReference type="NCBIfam" id="NF033788">
    <property type="entry name" value="HTH_metalloreg"/>
    <property type="match status" value="1"/>
</dbReference>
<evidence type="ECO:0000256" key="1">
    <source>
        <dbReference type="ARBA" id="ARBA00023015"/>
    </source>
</evidence>
<dbReference type="SMART" id="SM00418">
    <property type="entry name" value="HTH_ARSR"/>
    <property type="match status" value="1"/>
</dbReference>
<evidence type="ECO:0000256" key="3">
    <source>
        <dbReference type="ARBA" id="ARBA00023163"/>
    </source>
</evidence>